<gene>
    <name evidence="1" type="ORF">Pint_26868</name>
</gene>
<dbReference type="Proteomes" id="UP001163603">
    <property type="component" value="Chromosome 5"/>
</dbReference>
<comment type="caution">
    <text evidence="1">The sequence shown here is derived from an EMBL/GenBank/DDBJ whole genome shotgun (WGS) entry which is preliminary data.</text>
</comment>
<proteinExistence type="predicted"/>
<evidence type="ECO:0000313" key="2">
    <source>
        <dbReference type="Proteomes" id="UP001163603"/>
    </source>
</evidence>
<accession>A0ACC0YVC0</accession>
<sequence>MIEVGAVGDLRPQFLYLLELGMDLEFVFVFLKLKMKALCAIQSSELSSIFRGTFSITRSRPTFPEKLFFCRAKFAESGVDGSFSLSVVSPALLAAEKEEAKGVLTLFLKKQGLSKAFAARTINTSDLFIDHLVSRLHSVHKSRYLVGRELTTLEIRDALMSYLETLHEEYGKILVELVENFPNAPVKEKPVAQVSPSHPTVDSKKLKAVSRVSEAGPEGDLSPQVLYLIELGMDLEQIKSSTHRFPGFAKYSLEGKIKPLVEFLLDLGVLKSDIPVILTKRPQLFGFSLSENLIPTKIFLEDLGVDKKKWAKVIYRSPALLTHSRQKLKSYVDFFYEMGLSTESVGKILTKRPQLFGFSLSKNLMPTMKFLEELGVDKKQWAKVIYRCPTVLCYSWQRLKSTVDFLYEMGLSAKSIGKILTQCPNIISYSVENKLRPTAEYFRSLGVDIPVLLQRCPQILGLSIEANLKPVTEFFIERGFRMEEIGIMISRYGILYTLSLKENLIPKWEFFLTMDYDKSELVKFPQYFGYSLEERIKPRYARVKECGVTVLLSQMLSLSSHDFDKTLNKKMKKMLSEEGSTDSNGRG</sequence>
<dbReference type="EMBL" id="CM047740">
    <property type="protein sequence ID" value="KAJ0041134.1"/>
    <property type="molecule type" value="Genomic_DNA"/>
</dbReference>
<evidence type="ECO:0000313" key="1">
    <source>
        <dbReference type="EMBL" id="KAJ0041134.1"/>
    </source>
</evidence>
<reference evidence="2" key="1">
    <citation type="journal article" date="2023" name="G3 (Bethesda)">
        <title>Genome assembly and association tests identify interacting loci associated with vigor, precocity, and sex in interspecific pistachio rootstocks.</title>
        <authorList>
            <person name="Palmer W."/>
            <person name="Jacygrad E."/>
            <person name="Sagayaradj S."/>
            <person name="Cavanaugh K."/>
            <person name="Han R."/>
            <person name="Bertier L."/>
            <person name="Beede B."/>
            <person name="Kafkas S."/>
            <person name="Golino D."/>
            <person name="Preece J."/>
            <person name="Michelmore R."/>
        </authorList>
    </citation>
    <scope>NUCLEOTIDE SEQUENCE [LARGE SCALE GENOMIC DNA]</scope>
</reference>
<name>A0ACC0YVC0_9ROSI</name>
<organism evidence="1 2">
    <name type="scientific">Pistacia integerrima</name>
    <dbReference type="NCBI Taxonomy" id="434235"/>
    <lineage>
        <taxon>Eukaryota</taxon>
        <taxon>Viridiplantae</taxon>
        <taxon>Streptophyta</taxon>
        <taxon>Embryophyta</taxon>
        <taxon>Tracheophyta</taxon>
        <taxon>Spermatophyta</taxon>
        <taxon>Magnoliopsida</taxon>
        <taxon>eudicotyledons</taxon>
        <taxon>Gunneridae</taxon>
        <taxon>Pentapetalae</taxon>
        <taxon>rosids</taxon>
        <taxon>malvids</taxon>
        <taxon>Sapindales</taxon>
        <taxon>Anacardiaceae</taxon>
        <taxon>Pistacia</taxon>
    </lineage>
</organism>
<protein>
    <submittedName>
        <fullName evidence="1">Uncharacterized protein</fullName>
    </submittedName>
</protein>
<keyword evidence="2" id="KW-1185">Reference proteome</keyword>